<comment type="catalytic activity">
    <reaction evidence="1">
        <text>ATP + protein L-histidine = ADP + protein N-phospho-L-histidine.</text>
        <dbReference type="EC" id="2.7.13.3"/>
    </reaction>
</comment>
<keyword evidence="9" id="KW-0902">Two-component regulatory system</keyword>
<feature type="transmembrane region" description="Helical" evidence="11">
    <location>
        <begin position="174"/>
        <end position="193"/>
    </location>
</feature>
<protein>
    <recommendedName>
        <fullName evidence="3">histidine kinase</fullName>
        <ecNumber evidence="3">2.7.13.3</ecNumber>
    </recommendedName>
</protein>
<dbReference type="Gene3D" id="3.30.565.10">
    <property type="entry name" value="Histidine kinase-like ATPase, C-terminal domain"/>
    <property type="match status" value="1"/>
</dbReference>
<dbReference type="InterPro" id="IPR003660">
    <property type="entry name" value="HAMP_dom"/>
</dbReference>
<dbReference type="InterPro" id="IPR050428">
    <property type="entry name" value="TCS_sensor_his_kinase"/>
</dbReference>
<dbReference type="Pfam" id="PF08521">
    <property type="entry name" value="2CSK_N"/>
    <property type="match status" value="1"/>
</dbReference>
<name>A0ABU5DEP0_9BURK</name>
<dbReference type="SMART" id="SM00388">
    <property type="entry name" value="HisKA"/>
    <property type="match status" value="1"/>
</dbReference>
<dbReference type="InterPro" id="IPR013727">
    <property type="entry name" value="2CSK_N"/>
</dbReference>
<accession>A0ABU5DEP0</accession>
<evidence type="ECO:0000256" key="3">
    <source>
        <dbReference type="ARBA" id="ARBA00012438"/>
    </source>
</evidence>
<sequence length="483" mass="51757">MTDAAAPLPPSVPPSPPSLRARLLRNVLAPLLLTWLLGTAIIVGVAHYFTERAFDRAILSDAYLLASRIKMQGREAVLDLSPADLNTVLYDQQETQYFSILYPNGRLLAGEPGLDHPAVNDDAGGEGEGEAHFMSMQRHGVPLRGVMLARSTPVPLRIIVAQTTHSRQALLNQLIVYAALPQLVLLAVLAVWLQQGIRRDLAPLQALQASVERRDAADLTPLPPMAGERARTREVDGLAGSVNRLLGRIDEGVRAQREFAGTVAHELRTPLAGLRAAAEYGLAQDDPARWREQLQAVLQGQLRASRLVDQLLALALADEAQNSRMLQPVALGELARDVVLQFLARADRAGVELGASGLDAPLRVMADPGLLEGLLSNLLDNALRYGKPNEGRATLSVDLSEEADGVRLSVTDNGPGIEPGQRTALLLRWKQGSDNQRLGLGAGLGLSIVDRYAQLMQATLALDSGPGGAGLRVSVLFPRLAAG</sequence>
<feature type="domain" description="HAMP" evidence="13">
    <location>
        <begin position="198"/>
        <end position="254"/>
    </location>
</feature>
<evidence type="ECO:0000256" key="5">
    <source>
        <dbReference type="ARBA" id="ARBA00022679"/>
    </source>
</evidence>
<dbReference type="SMART" id="SM00387">
    <property type="entry name" value="HATPase_c"/>
    <property type="match status" value="1"/>
</dbReference>
<evidence type="ECO:0000259" key="13">
    <source>
        <dbReference type="PROSITE" id="PS50885"/>
    </source>
</evidence>
<organism evidence="14 15">
    <name type="scientific">Roseateles agri</name>
    <dbReference type="NCBI Taxonomy" id="3098619"/>
    <lineage>
        <taxon>Bacteria</taxon>
        <taxon>Pseudomonadati</taxon>
        <taxon>Pseudomonadota</taxon>
        <taxon>Betaproteobacteria</taxon>
        <taxon>Burkholderiales</taxon>
        <taxon>Sphaerotilaceae</taxon>
        <taxon>Roseateles</taxon>
    </lineage>
</organism>
<dbReference type="EC" id="2.7.13.3" evidence="3"/>
<dbReference type="InterPro" id="IPR003661">
    <property type="entry name" value="HisK_dim/P_dom"/>
</dbReference>
<dbReference type="InterPro" id="IPR003594">
    <property type="entry name" value="HATPase_dom"/>
</dbReference>
<keyword evidence="7 14" id="KW-0418">Kinase</keyword>
<keyword evidence="4" id="KW-0597">Phosphoprotein</keyword>
<feature type="domain" description="Histidine kinase" evidence="12">
    <location>
        <begin position="262"/>
        <end position="481"/>
    </location>
</feature>
<dbReference type="PRINTS" id="PR00344">
    <property type="entry name" value="BCTRLSENSOR"/>
</dbReference>
<evidence type="ECO:0000256" key="7">
    <source>
        <dbReference type="ARBA" id="ARBA00022777"/>
    </source>
</evidence>
<dbReference type="InterPro" id="IPR004358">
    <property type="entry name" value="Sig_transdc_His_kin-like_C"/>
</dbReference>
<evidence type="ECO:0000256" key="9">
    <source>
        <dbReference type="ARBA" id="ARBA00023012"/>
    </source>
</evidence>
<dbReference type="InterPro" id="IPR036890">
    <property type="entry name" value="HATPase_C_sf"/>
</dbReference>
<evidence type="ECO:0000313" key="14">
    <source>
        <dbReference type="EMBL" id="MDY0743622.1"/>
    </source>
</evidence>
<evidence type="ECO:0000256" key="1">
    <source>
        <dbReference type="ARBA" id="ARBA00000085"/>
    </source>
</evidence>
<dbReference type="PROSITE" id="PS50885">
    <property type="entry name" value="HAMP"/>
    <property type="match status" value="1"/>
</dbReference>
<dbReference type="InterPro" id="IPR036097">
    <property type="entry name" value="HisK_dim/P_sf"/>
</dbReference>
<dbReference type="SUPFAM" id="SSF47384">
    <property type="entry name" value="Homodimeric domain of signal transducing histidine kinase"/>
    <property type="match status" value="1"/>
</dbReference>
<dbReference type="Proteomes" id="UP001285263">
    <property type="component" value="Unassembled WGS sequence"/>
</dbReference>
<reference evidence="14 15" key="1">
    <citation type="submission" date="2023-11" db="EMBL/GenBank/DDBJ databases">
        <title>Paucibacter sp. nov., isolated from fresh soil in Korea.</title>
        <authorList>
            <person name="Le N.T.T."/>
        </authorList>
    </citation>
    <scope>NUCLEOTIDE SEQUENCE [LARGE SCALE GENOMIC DNA]</scope>
    <source>
        <strain evidence="14 15">R3-3</strain>
    </source>
</reference>
<keyword evidence="6 11" id="KW-0812">Transmembrane</keyword>
<keyword evidence="8 11" id="KW-1133">Transmembrane helix</keyword>
<dbReference type="Pfam" id="PF00512">
    <property type="entry name" value="HisKA"/>
    <property type="match status" value="1"/>
</dbReference>
<keyword evidence="10 11" id="KW-0472">Membrane</keyword>
<evidence type="ECO:0000256" key="6">
    <source>
        <dbReference type="ARBA" id="ARBA00022692"/>
    </source>
</evidence>
<evidence type="ECO:0000256" key="4">
    <source>
        <dbReference type="ARBA" id="ARBA00022553"/>
    </source>
</evidence>
<feature type="transmembrane region" description="Helical" evidence="11">
    <location>
        <begin position="27"/>
        <end position="49"/>
    </location>
</feature>
<comment type="caution">
    <text evidence="14">The sequence shown here is derived from an EMBL/GenBank/DDBJ whole genome shotgun (WGS) entry which is preliminary data.</text>
</comment>
<evidence type="ECO:0000256" key="11">
    <source>
        <dbReference type="SAM" id="Phobius"/>
    </source>
</evidence>
<dbReference type="RefSeq" id="WP_320421521.1">
    <property type="nucleotide sequence ID" value="NZ_JAXCLA010000001.1"/>
</dbReference>
<dbReference type="GO" id="GO:0016301">
    <property type="term" value="F:kinase activity"/>
    <property type="evidence" value="ECO:0007669"/>
    <property type="project" value="UniProtKB-KW"/>
</dbReference>
<dbReference type="Pfam" id="PF02518">
    <property type="entry name" value="HATPase_c"/>
    <property type="match status" value="1"/>
</dbReference>
<evidence type="ECO:0000256" key="2">
    <source>
        <dbReference type="ARBA" id="ARBA00004370"/>
    </source>
</evidence>
<dbReference type="PROSITE" id="PS50109">
    <property type="entry name" value="HIS_KIN"/>
    <property type="match status" value="1"/>
</dbReference>
<keyword evidence="15" id="KW-1185">Reference proteome</keyword>
<dbReference type="InterPro" id="IPR005467">
    <property type="entry name" value="His_kinase_dom"/>
</dbReference>
<dbReference type="Gene3D" id="1.10.287.130">
    <property type="match status" value="1"/>
</dbReference>
<proteinExistence type="predicted"/>
<evidence type="ECO:0000313" key="15">
    <source>
        <dbReference type="Proteomes" id="UP001285263"/>
    </source>
</evidence>
<evidence type="ECO:0000259" key="12">
    <source>
        <dbReference type="PROSITE" id="PS50109"/>
    </source>
</evidence>
<keyword evidence="5" id="KW-0808">Transferase</keyword>
<comment type="subcellular location">
    <subcellularLocation>
        <location evidence="2">Membrane</location>
    </subcellularLocation>
</comment>
<gene>
    <name evidence="14" type="ORF">SNE35_03860</name>
</gene>
<dbReference type="SUPFAM" id="SSF55874">
    <property type="entry name" value="ATPase domain of HSP90 chaperone/DNA topoisomerase II/histidine kinase"/>
    <property type="match status" value="1"/>
</dbReference>
<dbReference type="PANTHER" id="PTHR45436:SF1">
    <property type="entry name" value="SENSOR PROTEIN QSEC"/>
    <property type="match status" value="1"/>
</dbReference>
<evidence type="ECO:0000256" key="10">
    <source>
        <dbReference type="ARBA" id="ARBA00023136"/>
    </source>
</evidence>
<dbReference type="CDD" id="cd00082">
    <property type="entry name" value="HisKA"/>
    <property type="match status" value="1"/>
</dbReference>
<dbReference type="PANTHER" id="PTHR45436">
    <property type="entry name" value="SENSOR HISTIDINE KINASE YKOH"/>
    <property type="match status" value="1"/>
</dbReference>
<dbReference type="EMBL" id="JAXCLA010000001">
    <property type="protein sequence ID" value="MDY0743622.1"/>
    <property type="molecule type" value="Genomic_DNA"/>
</dbReference>
<evidence type="ECO:0000256" key="8">
    <source>
        <dbReference type="ARBA" id="ARBA00022989"/>
    </source>
</evidence>